<gene>
    <name evidence="1" type="ORF">Bhyg_09858</name>
</gene>
<dbReference type="AlphaFoldDB" id="A0A9Q0MSB7"/>
<protein>
    <submittedName>
        <fullName evidence="1">Uncharacterized protein</fullName>
    </submittedName>
</protein>
<reference evidence="1" key="1">
    <citation type="submission" date="2022-07" db="EMBL/GenBank/DDBJ databases">
        <authorList>
            <person name="Trinca V."/>
            <person name="Uliana J.V.C."/>
            <person name="Torres T.T."/>
            <person name="Ward R.J."/>
            <person name="Monesi N."/>
        </authorList>
    </citation>
    <scope>NUCLEOTIDE SEQUENCE</scope>
    <source>
        <strain evidence="1">HSMRA1968</strain>
        <tissue evidence="1">Whole embryos</tissue>
    </source>
</reference>
<dbReference type="Proteomes" id="UP001151699">
    <property type="component" value="Chromosome X"/>
</dbReference>
<evidence type="ECO:0000313" key="1">
    <source>
        <dbReference type="EMBL" id="KAJ6637132.1"/>
    </source>
</evidence>
<evidence type="ECO:0000313" key="2">
    <source>
        <dbReference type="Proteomes" id="UP001151699"/>
    </source>
</evidence>
<keyword evidence="2" id="KW-1185">Reference proteome</keyword>
<dbReference type="EMBL" id="WJQU01000003">
    <property type="protein sequence ID" value="KAJ6637132.1"/>
    <property type="molecule type" value="Genomic_DNA"/>
</dbReference>
<organism evidence="1 2">
    <name type="scientific">Pseudolycoriella hygida</name>
    <dbReference type="NCBI Taxonomy" id="35572"/>
    <lineage>
        <taxon>Eukaryota</taxon>
        <taxon>Metazoa</taxon>
        <taxon>Ecdysozoa</taxon>
        <taxon>Arthropoda</taxon>
        <taxon>Hexapoda</taxon>
        <taxon>Insecta</taxon>
        <taxon>Pterygota</taxon>
        <taxon>Neoptera</taxon>
        <taxon>Endopterygota</taxon>
        <taxon>Diptera</taxon>
        <taxon>Nematocera</taxon>
        <taxon>Sciaroidea</taxon>
        <taxon>Sciaridae</taxon>
        <taxon>Pseudolycoriella</taxon>
    </lineage>
</organism>
<accession>A0A9Q0MSB7</accession>
<comment type="caution">
    <text evidence="1">The sequence shown here is derived from an EMBL/GenBank/DDBJ whole genome shotgun (WGS) entry which is preliminary data.</text>
</comment>
<name>A0A9Q0MSB7_9DIPT</name>
<sequence>MYKLLASIVAIVPDYAATNSSANCVIY</sequence>
<proteinExistence type="predicted"/>